<evidence type="ECO:0000256" key="1">
    <source>
        <dbReference type="SAM" id="MobiDB-lite"/>
    </source>
</evidence>
<accession>A0A0M8K943</accession>
<proteinExistence type="predicted"/>
<keyword evidence="3" id="KW-1185">Reference proteome</keyword>
<name>A0A0M8K943_9CHLR</name>
<evidence type="ECO:0000313" key="2">
    <source>
        <dbReference type="EMBL" id="GAP62816.1"/>
    </source>
</evidence>
<feature type="region of interest" description="Disordered" evidence="1">
    <location>
        <begin position="28"/>
        <end position="171"/>
    </location>
</feature>
<comment type="caution">
    <text evidence="2">The sequence shown here is derived from an EMBL/GenBank/DDBJ whole genome shotgun (WGS) entry which is preliminary data.</text>
</comment>
<reference evidence="2 3" key="1">
    <citation type="journal article" date="2015" name="Genome Announc.">
        <title>Draft Genome Sequence of a Heterotrophic Facultative Anaerobic Thermophilic Bacterium, Ardenticatena maritima Strain 110ST.</title>
        <authorList>
            <person name="Kawaichi S."/>
            <person name="Yoshida T."/>
            <person name="Sako Y."/>
            <person name="Nakamura R."/>
        </authorList>
    </citation>
    <scope>NUCLEOTIDE SEQUENCE [LARGE SCALE GENOMIC DNA]</scope>
    <source>
        <strain evidence="2 3">110S</strain>
    </source>
</reference>
<feature type="compositionally biased region" description="Basic and acidic residues" evidence="1">
    <location>
        <begin position="105"/>
        <end position="114"/>
    </location>
</feature>
<feature type="compositionally biased region" description="Basic and acidic residues" evidence="1">
    <location>
        <begin position="56"/>
        <end position="68"/>
    </location>
</feature>
<evidence type="ECO:0000313" key="3">
    <source>
        <dbReference type="Proteomes" id="UP000037784"/>
    </source>
</evidence>
<reference evidence="3" key="2">
    <citation type="submission" date="2015-08" db="EMBL/GenBank/DDBJ databases">
        <title>Draft Genome Sequence of a Heterotrophic Facultative Anaerobic Bacterium Ardenticatena maritima Strain 110S.</title>
        <authorList>
            <person name="Kawaichi S."/>
            <person name="Yoshida T."/>
            <person name="Sako Y."/>
            <person name="Nakamura R."/>
        </authorList>
    </citation>
    <scope>NUCLEOTIDE SEQUENCE [LARGE SCALE GENOMIC DNA]</scope>
    <source>
        <strain evidence="3">110S</strain>
    </source>
</reference>
<organism evidence="2 3">
    <name type="scientific">Ardenticatena maritima</name>
    <dbReference type="NCBI Taxonomy" id="872965"/>
    <lineage>
        <taxon>Bacteria</taxon>
        <taxon>Bacillati</taxon>
        <taxon>Chloroflexota</taxon>
        <taxon>Ardenticatenia</taxon>
        <taxon>Ardenticatenales</taxon>
        <taxon>Ardenticatenaceae</taxon>
        <taxon>Ardenticatena</taxon>
    </lineage>
</organism>
<sequence length="220" mass="24714">MPHEEEIAQQEEDNQVERQVFGTVVGVDEYHRAERKQDAPRASIVEERPARKKRHQPEDRHQRHDKNGGIRPRSPAGKHGFRPALHPLPNQQGFFSGGQRLVGNEAKRQARDNTHPGNKRKQERQHTGQAAFRQQDSHHKRRQHRGGQQIEVGAPAGGLQGACRQKHHRAQQPDAQPTFAWVVACPHVRPLVFSVGGGSIVVGRAQSPKRAGRRGMPCNV</sequence>
<dbReference type="EMBL" id="BBZA01000086">
    <property type="protein sequence ID" value="GAP62816.1"/>
    <property type="molecule type" value="Genomic_DNA"/>
</dbReference>
<dbReference type="InParanoid" id="A0A0M8K943"/>
<feature type="compositionally biased region" description="Basic and acidic residues" evidence="1">
    <location>
        <begin position="28"/>
        <end position="49"/>
    </location>
</feature>
<protein>
    <submittedName>
        <fullName evidence="2">Uncharacterized protein</fullName>
    </submittedName>
</protein>
<dbReference type="AlphaFoldDB" id="A0A0M8K943"/>
<dbReference type="Proteomes" id="UP000037784">
    <property type="component" value="Unassembled WGS sequence"/>
</dbReference>
<gene>
    <name evidence="2" type="ORF">ARMA_1239</name>
</gene>